<dbReference type="Proteomes" id="UP000228948">
    <property type="component" value="Chromosome"/>
</dbReference>
<keyword evidence="2" id="KW-0560">Oxidoreductase</keyword>
<evidence type="ECO:0000256" key="1">
    <source>
        <dbReference type="ARBA" id="ARBA00006484"/>
    </source>
</evidence>
<dbReference type="RefSeq" id="WP_071481497.1">
    <property type="nucleotide sequence ID" value="NZ_CP024899.1"/>
</dbReference>
<dbReference type="GO" id="GO:0016020">
    <property type="term" value="C:membrane"/>
    <property type="evidence" value="ECO:0007669"/>
    <property type="project" value="TreeGrafter"/>
</dbReference>
<protein>
    <submittedName>
        <fullName evidence="4">Short-chain dehydrogenase</fullName>
    </submittedName>
</protein>
<gene>
    <name evidence="4" type="ORF">BG454_15480</name>
</gene>
<evidence type="ECO:0000313" key="4">
    <source>
        <dbReference type="EMBL" id="ATX67046.1"/>
    </source>
</evidence>
<dbReference type="InterPro" id="IPR020904">
    <property type="entry name" value="Sc_DH/Rdtase_CS"/>
</dbReference>
<organism evidence="4 5">
    <name type="scientific">Roseinatronobacter bogoriensis subsp. barguzinensis</name>
    <dbReference type="NCBI Taxonomy" id="441209"/>
    <lineage>
        <taxon>Bacteria</taxon>
        <taxon>Pseudomonadati</taxon>
        <taxon>Pseudomonadota</taxon>
        <taxon>Alphaproteobacteria</taxon>
        <taxon>Rhodobacterales</taxon>
        <taxon>Paracoccaceae</taxon>
        <taxon>Roseinatronobacter</taxon>
    </lineage>
</organism>
<name>A0A2K8KDJ1_9RHOB</name>
<evidence type="ECO:0000313" key="5">
    <source>
        <dbReference type="Proteomes" id="UP000228948"/>
    </source>
</evidence>
<dbReference type="Gene3D" id="3.40.50.720">
    <property type="entry name" value="NAD(P)-binding Rossmann-like Domain"/>
    <property type="match status" value="1"/>
</dbReference>
<dbReference type="SUPFAM" id="SSF51735">
    <property type="entry name" value="NAD(P)-binding Rossmann-fold domains"/>
    <property type="match status" value="1"/>
</dbReference>
<dbReference type="STRING" id="441209.GCA_001870665_02880"/>
<accession>A0A2K8KDJ1</accession>
<dbReference type="KEGG" id="rbg:BG454_15480"/>
<dbReference type="PANTHER" id="PTHR44196">
    <property type="entry name" value="DEHYDROGENASE/REDUCTASE SDR FAMILY MEMBER 7B"/>
    <property type="match status" value="1"/>
</dbReference>
<dbReference type="EMBL" id="CP024899">
    <property type="protein sequence ID" value="ATX67046.1"/>
    <property type="molecule type" value="Genomic_DNA"/>
</dbReference>
<dbReference type="GO" id="GO:0016491">
    <property type="term" value="F:oxidoreductase activity"/>
    <property type="evidence" value="ECO:0007669"/>
    <property type="project" value="UniProtKB-KW"/>
</dbReference>
<dbReference type="InterPro" id="IPR002347">
    <property type="entry name" value="SDR_fam"/>
</dbReference>
<evidence type="ECO:0000256" key="3">
    <source>
        <dbReference type="RuleBase" id="RU000363"/>
    </source>
</evidence>
<proteinExistence type="inferred from homology"/>
<comment type="similarity">
    <text evidence="1 3">Belongs to the short-chain dehydrogenases/reductases (SDR) family.</text>
</comment>
<dbReference type="Pfam" id="PF00106">
    <property type="entry name" value="adh_short"/>
    <property type="match status" value="1"/>
</dbReference>
<dbReference type="PROSITE" id="PS00061">
    <property type="entry name" value="ADH_SHORT"/>
    <property type="match status" value="1"/>
</dbReference>
<reference evidence="4 5" key="1">
    <citation type="submission" date="2017-11" db="EMBL/GenBank/DDBJ databases">
        <title>Revised Sequence and Annotation of the Rhodobaca barguzinensis strain alga05 Genome.</title>
        <authorList>
            <person name="Kopejtka K."/>
            <person name="Tomasch J.M."/>
            <person name="Bunk B."/>
            <person name="Koblizek M."/>
        </authorList>
    </citation>
    <scope>NUCLEOTIDE SEQUENCE [LARGE SCALE GENOMIC DNA]</scope>
    <source>
        <strain evidence="5">alga05</strain>
    </source>
</reference>
<dbReference type="PRINTS" id="PR00081">
    <property type="entry name" value="GDHRDH"/>
</dbReference>
<dbReference type="InterPro" id="IPR036291">
    <property type="entry name" value="NAD(P)-bd_dom_sf"/>
</dbReference>
<evidence type="ECO:0000256" key="2">
    <source>
        <dbReference type="ARBA" id="ARBA00023002"/>
    </source>
</evidence>
<sequence length="251" mass="26778">MNILLTGAASGLGAALLHDCIARGYKITVVDIDDCPPEMPDTVTWLRHDLSSIDPARWDEIGTAFAQQGPFDLAVLSAGISATGPFEGISPQAHRQVSRVNLHAPMRLSLELQQRRAMAPGGRLVFVASLSCFTGYPGAASYAASKDGLAAFARSLRKPMRRAGIAVQLLCPGPMDTPHATRYAPKGARADRRIAPQKVAQIVLDAPRGRFVLLPGAGAKLAAMLGRFAPELMTRIMGRVLFAKLKGQTTL</sequence>
<dbReference type="CDD" id="cd05233">
    <property type="entry name" value="SDR_c"/>
    <property type="match status" value="1"/>
</dbReference>
<keyword evidence="5" id="KW-1185">Reference proteome</keyword>
<dbReference type="AlphaFoldDB" id="A0A2K8KDJ1"/>
<dbReference type="PANTHER" id="PTHR44196:SF1">
    <property type="entry name" value="DEHYDROGENASE_REDUCTASE SDR FAMILY MEMBER 7B"/>
    <property type="match status" value="1"/>
</dbReference>
<dbReference type="PRINTS" id="PR00080">
    <property type="entry name" value="SDRFAMILY"/>
</dbReference>